<dbReference type="Pfam" id="PF00581">
    <property type="entry name" value="Rhodanese"/>
    <property type="match status" value="1"/>
</dbReference>
<protein>
    <submittedName>
        <fullName evidence="3">Rhodanese-like domain-containing protein</fullName>
    </submittedName>
</protein>
<keyword evidence="1" id="KW-0732">Signal</keyword>
<evidence type="ECO:0000313" key="3">
    <source>
        <dbReference type="EMBL" id="PRH82914.1"/>
    </source>
</evidence>
<keyword evidence="4" id="KW-1185">Reference proteome</keyword>
<proteinExistence type="predicted"/>
<name>A0A2P6MA85_9GAMM</name>
<dbReference type="SMART" id="SM00450">
    <property type="entry name" value="RHOD"/>
    <property type="match status" value="1"/>
</dbReference>
<dbReference type="AlphaFoldDB" id="A0A2P6MA85"/>
<dbReference type="Gene3D" id="3.40.250.10">
    <property type="entry name" value="Rhodanese-like domain"/>
    <property type="match status" value="1"/>
</dbReference>
<feature type="signal peptide" evidence="1">
    <location>
        <begin position="1"/>
        <end position="21"/>
    </location>
</feature>
<feature type="domain" description="Rhodanese" evidence="2">
    <location>
        <begin position="37"/>
        <end position="124"/>
    </location>
</feature>
<accession>A0A2P6MA85</accession>
<dbReference type="SUPFAM" id="SSF52821">
    <property type="entry name" value="Rhodanese/Cell cycle control phosphatase"/>
    <property type="match status" value="1"/>
</dbReference>
<sequence length="131" mass="14299">MRRFVPMFLLAAALAPSLALAGRPAVSPAVVAEILERPDAPLLLDVRTPEEFAKGHLPGAVLIPHDQLASRLAELEGKPWVLIYCRSGRRADAAQEVLEHAGIEVRQIEGSWLRWEAEERPVALPAAEAAR</sequence>
<comment type="caution">
    <text evidence="3">The sequence shown here is derived from an EMBL/GenBank/DDBJ whole genome shotgun (WGS) entry which is preliminary data.</text>
</comment>
<reference evidence="3 4" key="1">
    <citation type="submission" date="2018-03" db="EMBL/GenBank/DDBJ databases">
        <title>Arenimonas caeni sp. nov., isolated from activated sludge.</title>
        <authorList>
            <person name="Liu H."/>
        </authorList>
    </citation>
    <scope>NUCLEOTIDE SEQUENCE [LARGE SCALE GENOMIC DNA]</scope>
    <source>
        <strain evidence="4">z29</strain>
    </source>
</reference>
<dbReference type="InterPro" id="IPR036873">
    <property type="entry name" value="Rhodanese-like_dom_sf"/>
</dbReference>
<dbReference type="OrthoDB" id="9814704at2"/>
<evidence type="ECO:0000313" key="4">
    <source>
        <dbReference type="Proteomes" id="UP000241736"/>
    </source>
</evidence>
<dbReference type="InterPro" id="IPR001307">
    <property type="entry name" value="Thiosulphate_STrfase_CS"/>
</dbReference>
<dbReference type="GO" id="GO:0004792">
    <property type="term" value="F:thiosulfate-cyanide sulfurtransferase activity"/>
    <property type="evidence" value="ECO:0007669"/>
    <property type="project" value="InterPro"/>
</dbReference>
<feature type="chain" id="PRO_5015195527" evidence="1">
    <location>
        <begin position="22"/>
        <end position="131"/>
    </location>
</feature>
<dbReference type="InterPro" id="IPR001763">
    <property type="entry name" value="Rhodanese-like_dom"/>
</dbReference>
<organism evidence="3 4">
    <name type="scientific">Arenimonas caeni</name>
    <dbReference type="NCBI Taxonomy" id="2058085"/>
    <lineage>
        <taxon>Bacteria</taxon>
        <taxon>Pseudomonadati</taxon>
        <taxon>Pseudomonadota</taxon>
        <taxon>Gammaproteobacteria</taxon>
        <taxon>Lysobacterales</taxon>
        <taxon>Lysobacteraceae</taxon>
        <taxon>Arenimonas</taxon>
    </lineage>
</organism>
<dbReference type="PROSITE" id="PS00380">
    <property type="entry name" value="RHODANESE_1"/>
    <property type="match status" value="1"/>
</dbReference>
<dbReference type="InterPro" id="IPR050229">
    <property type="entry name" value="GlpE_sulfurtransferase"/>
</dbReference>
<dbReference type="PROSITE" id="PS50206">
    <property type="entry name" value="RHODANESE_3"/>
    <property type="match status" value="1"/>
</dbReference>
<dbReference type="PANTHER" id="PTHR43031:SF16">
    <property type="entry name" value="OXIDOREDUCTASE"/>
    <property type="match status" value="1"/>
</dbReference>
<gene>
    <name evidence="3" type="ORF">C6N40_04525</name>
</gene>
<evidence type="ECO:0000259" key="2">
    <source>
        <dbReference type="PROSITE" id="PS50206"/>
    </source>
</evidence>
<dbReference type="EMBL" id="PVLF01000004">
    <property type="protein sequence ID" value="PRH82914.1"/>
    <property type="molecule type" value="Genomic_DNA"/>
</dbReference>
<dbReference type="PANTHER" id="PTHR43031">
    <property type="entry name" value="FAD-DEPENDENT OXIDOREDUCTASE"/>
    <property type="match status" value="1"/>
</dbReference>
<evidence type="ECO:0000256" key="1">
    <source>
        <dbReference type="SAM" id="SignalP"/>
    </source>
</evidence>
<dbReference type="RefSeq" id="WP_106989822.1">
    <property type="nucleotide sequence ID" value="NZ_KZ679086.1"/>
</dbReference>
<dbReference type="CDD" id="cd00158">
    <property type="entry name" value="RHOD"/>
    <property type="match status" value="1"/>
</dbReference>
<dbReference type="Proteomes" id="UP000241736">
    <property type="component" value="Unassembled WGS sequence"/>
</dbReference>